<proteinExistence type="predicted"/>
<feature type="transmembrane region" description="Helical" evidence="1">
    <location>
        <begin position="89"/>
        <end position="114"/>
    </location>
</feature>
<comment type="caution">
    <text evidence="2">The sequence shown here is derived from an EMBL/GenBank/DDBJ whole genome shotgun (WGS) entry which is preliminary data.</text>
</comment>
<feature type="transmembrane region" description="Helical" evidence="1">
    <location>
        <begin position="163"/>
        <end position="184"/>
    </location>
</feature>
<dbReference type="EMBL" id="BAAAUX010000029">
    <property type="protein sequence ID" value="GAA2816064.1"/>
    <property type="molecule type" value="Genomic_DNA"/>
</dbReference>
<evidence type="ECO:0000313" key="2">
    <source>
        <dbReference type="EMBL" id="GAA2816064.1"/>
    </source>
</evidence>
<keyword evidence="1" id="KW-1133">Transmembrane helix</keyword>
<name>A0ABN3VLD2_9PSEU</name>
<reference evidence="2 3" key="1">
    <citation type="journal article" date="2019" name="Int. J. Syst. Evol. Microbiol.">
        <title>The Global Catalogue of Microorganisms (GCM) 10K type strain sequencing project: providing services to taxonomists for standard genome sequencing and annotation.</title>
        <authorList>
            <consortium name="The Broad Institute Genomics Platform"/>
            <consortium name="The Broad Institute Genome Sequencing Center for Infectious Disease"/>
            <person name="Wu L."/>
            <person name="Ma J."/>
        </authorList>
    </citation>
    <scope>NUCLEOTIDE SEQUENCE [LARGE SCALE GENOMIC DNA]</scope>
    <source>
        <strain evidence="2 3">JCM 9383</strain>
    </source>
</reference>
<keyword evidence="1" id="KW-0812">Transmembrane</keyword>
<evidence type="ECO:0000256" key="1">
    <source>
        <dbReference type="SAM" id="Phobius"/>
    </source>
</evidence>
<keyword evidence="3" id="KW-1185">Reference proteome</keyword>
<feature type="transmembrane region" description="Helical" evidence="1">
    <location>
        <begin position="134"/>
        <end position="156"/>
    </location>
</feature>
<organism evidence="2 3">
    <name type="scientific">Saccharopolyspora taberi</name>
    <dbReference type="NCBI Taxonomy" id="60895"/>
    <lineage>
        <taxon>Bacteria</taxon>
        <taxon>Bacillati</taxon>
        <taxon>Actinomycetota</taxon>
        <taxon>Actinomycetes</taxon>
        <taxon>Pseudonocardiales</taxon>
        <taxon>Pseudonocardiaceae</taxon>
        <taxon>Saccharopolyspora</taxon>
    </lineage>
</organism>
<dbReference type="RefSeq" id="WP_344685370.1">
    <property type="nucleotide sequence ID" value="NZ_BAAAUX010000029.1"/>
</dbReference>
<sequence length="241" mass="25151">MTLLAVERIKLFSTRSPWWCAALALGLTIGFAGLFANYADFATVSMSQQGSQFGLMVVMVMAALAVTTEYRFGTIRATFQAVPNRTAALLAKTGVVAALALVIGEVAGFGSWAVTKLFSPAGDLALDSAEDLRLVAGVGLVYALGAVIAVAVGALVRQSAGAVTILILWPTLIEGLVSAIPSVGPEIRRWLPFNASNHFLSEGGMGAMDMPFGPWGSLLYFAAVSIGLLVIGLAVTNRRDA</sequence>
<protein>
    <submittedName>
        <fullName evidence="2">ABC transporter permease</fullName>
    </submittedName>
</protein>
<gene>
    <name evidence="2" type="ORF">GCM10010470_59450</name>
</gene>
<dbReference type="Proteomes" id="UP001500979">
    <property type="component" value="Unassembled WGS sequence"/>
</dbReference>
<keyword evidence="1" id="KW-0472">Membrane</keyword>
<feature type="transmembrane region" description="Helical" evidence="1">
    <location>
        <begin position="51"/>
        <end position="68"/>
    </location>
</feature>
<feature type="transmembrane region" description="Helical" evidence="1">
    <location>
        <begin position="218"/>
        <end position="236"/>
    </location>
</feature>
<evidence type="ECO:0000313" key="3">
    <source>
        <dbReference type="Proteomes" id="UP001500979"/>
    </source>
</evidence>
<accession>A0ABN3VLD2</accession>
<feature type="transmembrane region" description="Helical" evidence="1">
    <location>
        <begin position="18"/>
        <end position="39"/>
    </location>
</feature>